<dbReference type="PANTHER" id="PTHR12907:SF26">
    <property type="entry name" value="HIF PROLYL HYDROXYLASE, ISOFORM C"/>
    <property type="match status" value="1"/>
</dbReference>
<dbReference type="Gene3D" id="2.60.120.620">
    <property type="entry name" value="q2cbj1_9rhob like domain"/>
    <property type="match status" value="1"/>
</dbReference>
<dbReference type="PROSITE" id="PS51471">
    <property type="entry name" value="FE2OG_OXY"/>
    <property type="match status" value="1"/>
</dbReference>
<evidence type="ECO:0000256" key="6">
    <source>
        <dbReference type="ARBA" id="ARBA00023004"/>
    </source>
</evidence>
<dbReference type="InterPro" id="IPR051559">
    <property type="entry name" value="HIF_prolyl_hydroxylases"/>
</dbReference>
<evidence type="ECO:0000256" key="2">
    <source>
        <dbReference type="ARBA" id="ARBA00022723"/>
    </source>
</evidence>
<dbReference type="PANTHER" id="PTHR12907">
    <property type="entry name" value="EGL NINE HOMOLOG-RELATED"/>
    <property type="match status" value="1"/>
</dbReference>
<evidence type="ECO:0000313" key="8">
    <source>
        <dbReference type="Proteomes" id="UP000197424"/>
    </source>
</evidence>
<organism evidence="7 8">
    <name type="scientific">Laribacter hongkongensis</name>
    <dbReference type="NCBI Taxonomy" id="168471"/>
    <lineage>
        <taxon>Bacteria</taxon>
        <taxon>Pseudomonadati</taxon>
        <taxon>Pseudomonadota</taxon>
        <taxon>Betaproteobacteria</taxon>
        <taxon>Neisseriales</taxon>
        <taxon>Aquaspirillaceae</taxon>
        <taxon>Laribacter</taxon>
    </lineage>
</organism>
<dbReference type="GO" id="GO:0031543">
    <property type="term" value="F:peptidyl-proline dioxygenase activity"/>
    <property type="evidence" value="ECO:0007669"/>
    <property type="project" value="TreeGrafter"/>
</dbReference>
<gene>
    <name evidence="7" type="ORF">LHGZ1_2590</name>
</gene>
<proteinExistence type="predicted"/>
<dbReference type="RefSeq" id="WP_088861290.1">
    <property type="nucleotide sequence ID" value="NZ_CP022115.1"/>
</dbReference>
<dbReference type="InterPro" id="IPR005123">
    <property type="entry name" value="Oxoglu/Fe-dep_dioxygenase_dom"/>
</dbReference>
<dbReference type="GO" id="GO:0071456">
    <property type="term" value="P:cellular response to hypoxia"/>
    <property type="evidence" value="ECO:0007669"/>
    <property type="project" value="TreeGrafter"/>
</dbReference>
<comment type="cofactor">
    <cofactor evidence="1">
        <name>L-ascorbate</name>
        <dbReference type="ChEBI" id="CHEBI:38290"/>
    </cofactor>
</comment>
<protein>
    <submittedName>
        <fullName evidence="7">2OG-Fe(II) oxygenase</fullName>
    </submittedName>
</protein>
<dbReference type="InterPro" id="IPR044862">
    <property type="entry name" value="Pro_4_hyd_alph_FE2OG_OXY"/>
</dbReference>
<dbReference type="SMART" id="SM00702">
    <property type="entry name" value="P4Hc"/>
    <property type="match status" value="1"/>
</dbReference>
<keyword evidence="5" id="KW-0560">Oxidoreductase</keyword>
<keyword evidence="4" id="KW-0223">Dioxygenase</keyword>
<dbReference type="EMBL" id="CP022115">
    <property type="protein sequence ID" value="ASJ25421.1"/>
    <property type="molecule type" value="Genomic_DNA"/>
</dbReference>
<dbReference type="Proteomes" id="UP000197424">
    <property type="component" value="Chromosome"/>
</dbReference>
<evidence type="ECO:0000313" key="7">
    <source>
        <dbReference type="EMBL" id="ASJ25421.1"/>
    </source>
</evidence>
<keyword evidence="2" id="KW-0479">Metal-binding</keyword>
<name>A0A248LLQ8_9NEIS</name>
<evidence type="ECO:0000256" key="3">
    <source>
        <dbReference type="ARBA" id="ARBA00022896"/>
    </source>
</evidence>
<dbReference type="GO" id="GO:0008198">
    <property type="term" value="F:ferrous iron binding"/>
    <property type="evidence" value="ECO:0007669"/>
    <property type="project" value="TreeGrafter"/>
</dbReference>
<dbReference type="InterPro" id="IPR006620">
    <property type="entry name" value="Pro_4_hyd_alph"/>
</dbReference>
<dbReference type="GO" id="GO:0031418">
    <property type="term" value="F:L-ascorbic acid binding"/>
    <property type="evidence" value="ECO:0007669"/>
    <property type="project" value="UniProtKB-KW"/>
</dbReference>
<dbReference type="OrthoDB" id="9783171at2"/>
<evidence type="ECO:0000256" key="1">
    <source>
        <dbReference type="ARBA" id="ARBA00001961"/>
    </source>
</evidence>
<evidence type="ECO:0000256" key="4">
    <source>
        <dbReference type="ARBA" id="ARBA00022964"/>
    </source>
</evidence>
<accession>A0A248LLQ8</accession>
<sequence>MSLPLPKSARVHDNESCLDRLVDAGWAVWPDFLGADDTAALAAHTLHCHAEGVFHRAGVGRGGALVIQEGVRSDQVLWIDEAPAHPVLAQYQARMESLRQSVNQALYLGLHDLEAHLAVYPPGSFYQAHLDRFRDSDLRTLTVVLYLNPPDWQDEDGGHLRFWPADREGDSLLLQPAGGTLVTFLSDRFWHAVEPAGRTRLSVTGWFRRRPAV</sequence>
<dbReference type="Pfam" id="PF13640">
    <property type="entry name" value="2OG-FeII_Oxy_3"/>
    <property type="match status" value="1"/>
</dbReference>
<evidence type="ECO:0000256" key="5">
    <source>
        <dbReference type="ARBA" id="ARBA00023002"/>
    </source>
</evidence>
<keyword evidence="3" id="KW-0847">Vitamin C</keyword>
<reference evidence="8" key="1">
    <citation type="submission" date="2017-06" db="EMBL/GenBank/DDBJ databases">
        <title>Whole genome sequence of Laribacter hongkongensis LHGZ1.</title>
        <authorList>
            <person name="Chen D."/>
            <person name="Wu H."/>
            <person name="Chen J."/>
        </authorList>
    </citation>
    <scope>NUCLEOTIDE SEQUENCE [LARGE SCALE GENOMIC DNA]</scope>
    <source>
        <strain evidence="8">LHGZ1</strain>
    </source>
</reference>
<dbReference type="AlphaFoldDB" id="A0A248LLQ8"/>
<keyword evidence="6" id="KW-0408">Iron</keyword>